<dbReference type="Gene3D" id="2.70.98.70">
    <property type="match status" value="1"/>
</dbReference>
<dbReference type="GO" id="GO:0016829">
    <property type="term" value="F:lyase activity"/>
    <property type="evidence" value="ECO:0007669"/>
    <property type="project" value="UniProtKB-KW"/>
</dbReference>
<keyword evidence="3" id="KW-0574">Periplasm</keyword>
<sequence>MAGSRPVRSSAAQAPGLTDKLARWGRTLLASPLRLLTLGHRTPGSFFAVAPDGWPGNAVAGQRLLSGSFLAFGESGPILLGDQDPPWQRSGASPLWIAALNGFAWLRDLRDCGDPSGVALAVHLVDDWMGREGRFFSGASWQRDVLATRIVEWIRHYDWLSSAADPGFAGRFVQSLGRQRLHLKRVSRTGLAGHEAVAVLKAQIFADLAFLREGKGFEKSLDQAVLRLSRFVKRYVLHDGVVAERAPHLQLAVLRHLLDVRAALISAERRPTAEIVAAIDRLAPMLRFFRHGDGGLALFNGTWEGDRATIDLVLARSGSAEAAPAMALASGFQRLAAGTSLVIADAGSPPGRGTDAQAHAGTLSFEMSAAHERLIVNCGVYPGAPREWRHFMRFTAAHSTAVVDDTNSSEITEHGALEYRAGNVLVDRAEDQGAQWLDMSHDGYRSLFGIIHRRRLWLSPDGGDLRGEEMFTGHEGRPVTIPDKRFIVRFHLHPAVKATLAQSGQAVLMRLPSGRGWKLRASGAGIGLAESIYLGEEGRQRRTEQIVLVGQIPAEGIAIKWALTRMEG</sequence>
<evidence type="ECO:0000313" key="6">
    <source>
        <dbReference type="EMBL" id="SJZ91891.1"/>
    </source>
</evidence>
<name>A0A1T4PKL1_9HYPH</name>
<keyword evidence="4" id="KW-0456">Lyase</keyword>
<proteinExistence type="predicted"/>
<accession>A0A1T4PKL1</accession>
<dbReference type="InterPro" id="IPR008929">
    <property type="entry name" value="Chondroitin_lyas"/>
</dbReference>
<dbReference type="AlphaFoldDB" id="A0A1T4PKL1"/>
<dbReference type="STRING" id="225324.SAMN02745126_02871"/>
<keyword evidence="2" id="KW-0732">Signal</keyword>
<evidence type="ECO:0000256" key="2">
    <source>
        <dbReference type="ARBA" id="ARBA00022729"/>
    </source>
</evidence>
<dbReference type="GO" id="GO:0042597">
    <property type="term" value="C:periplasmic space"/>
    <property type="evidence" value="ECO:0007669"/>
    <property type="project" value="UniProtKB-SubCell"/>
</dbReference>
<dbReference type="InterPro" id="IPR012480">
    <property type="entry name" value="Hepar_II_III_C"/>
</dbReference>
<evidence type="ECO:0000256" key="1">
    <source>
        <dbReference type="ARBA" id="ARBA00004418"/>
    </source>
</evidence>
<comment type="subcellular location">
    <subcellularLocation>
        <location evidence="1">Periplasm</location>
    </subcellularLocation>
</comment>
<evidence type="ECO:0000256" key="4">
    <source>
        <dbReference type="ARBA" id="ARBA00023239"/>
    </source>
</evidence>
<dbReference type="Proteomes" id="UP000190092">
    <property type="component" value="Unassembled WGS sequence"/>
</dbReference>
<dbReference type="EMBL" id="FUWJ01000002">
    <property type="protein sequence ID" value="SJZ91891.1"/>
    <property type="molecule type" value="Genomic_DNA"/>
</dbReference>
<evidence type="ECO:0000313" key="7">
    <source>
        <dbReference type="Proteomes" id="UP000190092"/>
    </source>
</evidence>
<organism evidence="6 7">
    <name type="scientific">Enhydrobacter aerosaccus</name>
    <dbReference type="NCBI Taxonomy" id="225324"/>
    <lineage>
        <taxon>Bacteria</taxon>
        <taxon>Pseudomonadati</taxon>
        <taxon>Pseudomonadota</taxon>
        <taxon>Alphaproteobacteria</taxon>
        <taxon>Hyphomicrobiales</taxon>
        <taxon>Enhydrobacter</taxon>
    </lineage>
</organism>
<dbReference type="RefSeq" id="WP_170920936.1">
    <property type="nucleotide sequence ID" value="NZ_FUWJ01000002.1"/>
</dbReference>
<dbReference type="Gene3D" id="1.50.10.100">
    <property type="entry name" value="Chondroitin AC/alginate lyase"/>
    <property type="match status" value="1"/>
</dbReference>
<dbReference type="Pfam" id="PF07940">
    <property type="entry name" value="Hepar_II_III_C"/>
    <property type="match status" value="1"/>
</dbReference>
<evidence type="ECO:0000259" key="5">
    <source>
        <dbReference type="Pfam" id="PF07940"/>
    </source>
</evidence>
<dbReference type="PANTHER" id="PTHR39210:SF1">
    <property type="entry name" value="HEPARIN-SULFATE LYASE"/>
    <property type="match status" value="1"/>
</dbReference>
<protein>
    <submittedName>
        <fullName evidence="6">Uncharacterized conserved protein, heparinase superfamily</fullName>
    </submittedName>
</protein>
<evidence type="ECO:0000256" key="3">
    <source>
        <dbReference type="ARBA" id="ARBA00022764"/>
    </source>
</evidence>
<feature type="domain" description="Heparinase II/III-like C-terminal" evidence="5">
    <location>
        <begin position="324"/>
        <end position="562"/>
    </location>
</feature>
<gene>
    <name evidence="6" type="ORF">SAMN02745126_02871</name>
</gene>
<keyword evidence="7" id="KW-1185">Reference proteome</keyword>
<reference evidence="7" key="1">
    <citation type="submission" date="2017-02" db="EMBL/GenBank/DDBJ databases">
        <authorList>
            <person name="Varghese N."/>
            <person name="Submissions S."/>
        </authorList>
    </citation>
    <scope>NUCLEOTIDE SEQUENCE [LARGE SCALE GENOMIC DNA]</scope>
    <source>
        <strain evidence="7">ATCC 27094</strain>
    </source>
</reference>
<dbReference type="PANTHER" id="PTHR39210">
    <property type="entry name" value="HEPARIN-SULFATE LYASE"/>
    <property type="match status" value="1"/>
</dbReference>